<dbReference type="InterPro" id="IPR050194">
    <property type="entry name" value="Glycosyltransferase_grp1"/>
</dbReference>
<keyword evidence="3" id="KW-0808">Transferase</keyword>
<dbReference type="RefSeq" id="WP_004957356.1">
    <property type="nucleotide sequence ID" value="NZ_AOLR01000002.1"/>
</dbReference>
<organism evidence="3 5">
    <name type="scientific">Haloarcula marismortui ATCC 33800</name>
    <dbReference type="NCBI Taxonomy" id="662476"/>
    <lineage>
        <taxon>Archaea</taxon>
        <taxon>Methanobacteriati</taxon>
        <taxon>Methanobacteriota</taxon>
        <taxon>Stenosarchaea group</taxon>
        <taxon>Halobacteria</taxon>
        <taxon>Halobacteriales</taxon>
        <taxon>Haloarculaceae</taxon>
        <taxon>Haloarcula</taxon>
    </lineage>
</organism>
<keyword evidence="5" id="KW-1185">Reference proteome</keyword>
<feature type="domain" description="Glycosyltransferase subfamily 4-like N-terminal" evidence="2">
    <location>
        <begin position="14"/>
        <end position="173"/>
    </location>
</feature>
<dbReference type="PANTHER" id="PTHR45947:SF3">
    <property type="entry name" value="SULFOQUINOVOSYL TRANSFERASE SQD2"/>
    <property type="match status" value="1"/>
</dbReference>
<dbReference type="EMBL" id="CP073366">
    <property type="protein sequence ID" value="QUJ72690.1"/>
    <property type="molecule type" value="Genomic_DNA"/>
</dbReference>
<dbReference type="EC" id="2.4.-.-" evidence="4"/>
<accession>M0K4S7</accession>
<dbReference type="SUPFAM" id="SSF53756">
    <property type="entry name" value="UDP-Glycosyltransferase/glycogen phosphorylase"/>
    <property type="match status" value="1"/>
</dbReference>
<dbReference type="InterPro" id="IPR001296">
    <property type="entry name" value="Glyco_trans_1"/>
</dbReference>
<feature type="domain" description="Glycosyl transferase family 1" evidence="1">
    <location>
        <begin position="178"/>
        <end position="343"/>
    </location>
</feature>
<dbReference type="Proteomes" id="UP000682967">
    <property type="component" value="Chromosome"/>
</dbReference>
<reference evidence="4" key="2">
    <citation type="submission" date="2021-04" db="EMBL/GenBank/DDBJ databases">
        <title>Complete Genome sequence and Methylome Analysis of the Haloarchaeon Haloarcula sinaiiensis.</title>
        <authorList>
            <person name="Fomenkov A."/>
            <person name="DasSarma P."/>
            <person name="DasSarma S."/>
            <person name="Roberts R.J."/>
        </authorList>
    </citation>
    <scope>NUCLEOTIDE SEQUENCE</scope>
    <source>
        <strain evidence="4">ATCC 33800</strain>
    </source>
</reference>
<name>M0K4S7_9EURY</name>
<dbReference type="KEGG" id="hsin:KDQ40_02750"/>
<reference evidence="3 5" key="1">
    <citation type="journal article" date="2014" name="PLoS Genet.">
        <title>Phylogenetically driven sequencing of extremely halophilic archaea reveals strategies for static and dynamic osmo-response.</title>
        <authorList>
            <person name="Becker E.A."/>
            <person name="Seitzer P.M."/>
            <person name="Tritt A."/>
            <person name="Larsen D."/>
            <person name="Krusor M."/>
            <person name="Yao A.I."/>
            <person name="Wu D."/>
            <person name="Madern D."/>
            <person name="Eisen J.A."/>
            <person name="Darling A.E."/>
            <person name="Facciotti M.T."/>
        </authorList>
    </citation>
    <scope>NUCLEOTIDE SEQUENCE [LARGE SCALE GENOMIC DNA]</scope>
    <source>
        <strain evidence="3 5">ATCC 33800</strain>
    </source>
</reference>
<dbReference type="Pfam" id="PF00534">
    <property type="entry name" value="Glycos_transf_1"/>
    <property type="match status" value="1"/>
</dbReference>
<evidence type="ECO:0000313" key="4">
    <source>
        <dbReference type="EMBL" id="QUJ72690.1"/>
    </source>
</evidence>
<dbReference type="EMBL" id="AOLR01000002">
    <property type="protein sequence ID" value="EMA16407.1"/>
    <property type="molecule type" value="Genomic_DNA"/>
</dbReference>
<evidence type="ECO:0000259" key="2">
    <source>
        <dbReference type="Pfam" id="PF13439"/>
    </source>
</evidence>
<dbReference type="OrthoDB" id="132546at2157"/>
<dbReference type="InterPro" id="IPR028098">
    <property type="entry name" value="Glyco_trans_4-like_N"/>
</dbReference>
<sequence length="368" mass="40535">MNVLQVNKFYYPVVGGIEHVVQNIAEGLPNQYQMRILAARPKGLGGSERYNSVDVKKTSSLGVAISVPLTPTFPLQLRAEARNADIVHHHLPNPLSTVSQLTAGTGDSTVIATYHSDIVRQAAALKVYRPVLDRFLDRVDRILVTSERLLDQSAILEPYENKCSIVPLSVDLDAIDAENPPELDIDTTGPVVLFVGRLNYYKGIEYLVDAMEEIEATLLVAGDGERRSALKQRARERGVDDQIQFLGYVSDTKLASAYRAADLFVLPSVEPSEAFGIVQLEAMARGLPVVNTSLPTGVPWVSQDGETGLTVPPRDATALADAVNVLLEEDERRHRYGEQARKRVERLFTREKMIGNIQTIYDETAGEG</sequence>
<evidence type="ECO:0000313" key="3">
    <source>
        <dbReference type="EMBL" id="EMA16407.1"/>
    </source>
</evidence>
<gene>
    <name evidence="3" type="ORF">C436_01500</name>
    <name evidence="4" type="ORF">KDQ40_02750</name>
</gene>
<dbReference type="Gene3D" id="3.40.50.2000">
    <property type="entry name" value="Glycogen Phosphorylase B"/>
    <property type="match status" value="2"/>
</dbReference>
<evidence type="ECO:0000313" key="5">
    <source>
        <dbReference type="Proteomes" id="UP000011659"/>
    </source>
</evidence>
<dbReference type="GeneID" id="64821840"/>
<protein>
    <submittedName>
        <fullName evidence="4">Glycosyltransferase</fullName>
        <ecNumber evidence="4">2.4.-.-</ecNumber>
    </submittedName>
    <submittedName>
        <fullName evidence="3">Mannosyltransferase</fullName>
    </submittedName>
</protein>
<dbReference type="PATRIC" id="fig|662476.7.peg.297"/>
<dbReference type="Pfam" id="PF13439">
    <property type="entry name" value="Glyco_transf_4"/>
    <property type="match status" value="1"/>
</dbReference>
<dbReference type="GO" id="GO:0016757">
    <property type="term" value="F:glycosyltransferase activity"/>
    <property type="evidence" value="ECO:0007669"/>
    <property type="project" value="UniProtKB-KW"/>
</dbReference>
<dbReference type="PANTHER" id="PTHR45947">
    <property type="entry name" value="SULFOQUINOVOSYL TRANSFERASE SQD2"/>
    <property type="match status" value="1"/>
</dbReference>
<dbReference type="Proteomes" id="UP000011659">
    <property type="component" value="Unassembled WGS sequence"/>
</dbReference>
<dbReference type="AlphaFoldDB" id="M0K4S7"/>
<keyword evidence="3" id="KW-0328">Glycosyltransferase</keyword>
<proteinExistence type="predicted"/>
<evidence type="ECO:0000259" key="1">
    <source>
        <dbReference type="Pfam" id="PF00534"/>
    </source>
</evidence>